<dbReference type="PANTHER" id="PTHR13572">
    <property type="entry name" value="ENDO-ALPHA-1,2-MANNOSIDASE"/>
    <property type="match status" value="1"/>
</dbReference>
<evidence type="ECO:0000313" key="11">
    <source>
        <dbReference type="Proteomes" id="UP001497497"/>
    </source>
</evidence>
<dbReference type="PANTHER" id="PTHR13572:SF4">
    <property type="entry name" value="RE57134P"/>
    <property type="match status" value="1"/>
</dbReference>
<dbReference type="InterPro" id="IPR026071">
    <property type="entry name" value="Glyco_Hydrolase_99"/>
</dbReference>
<evidence type="ECO:0000256" key="7">
    <source>
        <dbReference type="ARBA" id="ARBA00023034"/>
    </source>
</evidence>
<name>A0AAV2IIG1_LYMST</name>
<evidence type="ECO:0000256" key="5">
    <source>
        <dbReference type="ARBA" id="ARBA00022968"/>
    </source>
</evidence>
<dbReference type="GO" id="GO:0004559">
    <property type="term" value="F:alpha-mannosidase activity"/>
    <property type="evidence" value="ECO:0007669"/>
    <property type="project" value="TreeGrafter"/>
</dbReference>
<dbReference type="CDD" id="cd11574">
    <property type="entry name" value="GH99"/>
    <property type="match status" value="1"/>
</dbReference>
<sequence length="474" mass="54731">MVICKQLIRPVQKCLIIAAIGLSLTSFVVFTAYAAYYNRDLDSQLNNKDFSGRKIHKAGSVISNVTMKIKAVAEKLKIITLNKTQNHWHIYRGKEKMISNVQNSHKAKALKNEGKTVNNDVNTNVHIFYYPWYKNEQFDGRYAHWNHELIPHWNNKIQVKRGKHVPPDDIGANFYPKLGPYSSSDPLIVEAHMKHIKFSGAGVLAVSWYPPNQEAGNETAVDDLMMKILDAADQFGLKIVFHIEPFKNRSGKLFAEVIQYIIKKYGNHTAFYRKNHKGRKLPLFYVYDSYQIDPKEWAEALKIEGHYTLRNSLYDGIFIGLLVEYNHLAHITNSGFDGFYTYFASNGFVYGSSWRNWPILANEAKNQGLIFVPSIGPGYLDTRVRPWNGQNTKLRLNGRYYKSAFKSALAVRPSFLTLTSFNEWHEGTQIEPAVPKAILDYQYENYLPYAPEFYLNLTRELVQEYTRNVTERED</sequence>
<evidence type="ECO:0000256" key="2">
    <source>
        <dbReference type="ARBA" id="ARBA00009559"/>
    </source>
</evidence>
<evidence type="ECO:0000256" key="4">
    <source>
        <dbReference type="ARBA" id="ARBA00022801"/>
    </source>
</evidence>
<dbReference type="Gene3D" id="3.20.20.80">
    <property type="entry name" value="Glycosidases"/>
    <property type="match status" value="1"/>
</dbReference>
<keyword evidence="5" id="KW-0735">Signal-anchor</keyword>
<proteinExistence type="inferred from homology"/>
<evidence type="ECO:0000256" key="3">
    <source>
        <dbReference type="ARBA" id="ARBA00022692"/>
    </source>
</evidence>
<accession>A0AAV2IIG1</accession>
<dbReference type="Pfam" id="PF16317">
    <property type="entry name" value="Glyco_hydro_99"/>
    <property type="match status" value="1"/>
</dbReference>
<reference evidence="10 11" key="1">
    <citation type="submission" date="2024-04" db="EMBL/GenBank/DDBJ databases">
        <authorList>
            <consortium name="Genoscope - CEA"/>
            <person name="William W."/>
        </authorList>
    </citation>
    <scope>NUCLEOTIDE SEQUENCE [LARGE SCALE GENOMIC DNA]</scope>
</reference>
<evidence type="ECO:0008006" key="12">
    <source>
        <dbReference type="Google" id="ProtNLM"/>
    </source>
</evidence>
<organism evidence="10 11">
    <name type="scientific">Lymnaea stagnalis</name>
    <name type="common">Great pond snail</name>
    <name type="synonym">Helix stagnalis</name>
    <dbReference type="NCBI Taxonomy" id="6523"/>
    <lineage>
        <taxon>Eukaryota</taxon>
        <taxon>Metazoa</taxon>
        <taxon>Spiralia</taxon>
        <taxon>Lophotrochozoa</taxon>
        <taxon>Mollusca</taxon>
        <taxon>Gastropoda</taxon>
        <taxon>Heterobranchia</taxon>
        <taxon>Euthyneura</taxon>
        <taxon>Panpulmonata</taxon>
        <taxon>Hygrophila</taxon>
        <taxon>Lymnaeoidea</taxon>
        <taxon>Lymnaeidae</taxon>
        <taxon>Lymnaea</taxon>
    </lineage>
</organism>
<evidence type="ECO:0000313" key="10">
    <source>
        <dbReference type="EMBL" id="CAL1544518.1"/>
    </source>
</evidence>
<keyword evidence="6 9" id="KW-1133">Transmembrane helix</keyword>
<dbReference type="Proteomes" id="UP001497497">
    <property type="component" value="Unassembled WGS sequence"/>
</dbReference>
<feature type="transmembrane region" description="Helical" evidence="9">
    <location>
        <begin position="15"/>
        <end position="36"/>
    </location>
</feature>
<dbReference type="AlphaFoldDB" id="A0AAV2IIG1"/>
<protein>
    <recommendedName>
        <fullName evidence="12">Glycoprotein endo-alpha-1,2-mannosidase</fullName>
    </recommendedName>
</protein>
<comment type="caution">
    <text evidence="10">The sequence shown here is derived from an EMBL/GenBank/DDBJ whole genome shotgun (WGS) entry which is preliminary data.</text>
</comment>
<comment type="subcellular location">
    <subcellularLocation>
        <location evidence="1">Golgi apparatus membrane</location>
        <topology evidence="1">Single-pass type II membrane protein</topology>
    </subcellularLocation>
</comment>
<comment type="similarity">
    <text evidence="2">Belongs to the glycosyl hydrolase 99 family.</text>
</comment>
<keyword evidence="3 9" id="KW-0812">Transmembrane</keyword>
<evidence type="ECO:0000256" key="8">
    <source>
        <dbReference type="ARBA" id="ARBA00023136"/>
    </source>
</evidence>
<keyword evidence="8 9" id="KW-0472">Membrane</keyword>
<evidence type="ECO:0000256" key="1">
    <source>
        <dbReference type="ARBA" id="ARBA00004323"/>
    </source>
</evidence>
<keyword evidence="7" id="KW-0333">Golgi apparatus</keyword>
<evidence type="ECO:0000256" key="9">
    <source>
        <dbReference type="SAM" id="Phobius"/>
    </source>
</evidence>
<gene>
    <name evidence="10" type="ORF">GSLYS_00018031001</name>
</gene>
<keyword evidence="11" id="KW-1185">Reference proteome</keyword>
<dbReference type="EMBL" id="CAXITT010000626">
    <property type="protein sequence ID" value="CAL1544518.1"/>
    <property type="molecule type" value="Genomic_DNA"/>
</dbReference>
<keyword evidence="4" id="KW-0378">Hydrolase</keyword>
<evidence type="ECO:0000256" key="6">
    <source>
        <dbReference type="ARBA" id="ARBA00022989"/>
    </source>
</evidence>
<dbReference type="FunFam" id="3.20.20.80:FF:000019">
    <property type="entry name" value="glycoprotein endo-alpha-1,2-mannosidase"/>
    <property type="match status" value="1"/>
</dbReference>
<dbReference type="GO" id="GO:0000139">
    <property type="term" value="C:Golgi membrane"/>
    <property type="evidence" value="ECO:0007669"/>
    <property type="project" value="UniProtKB-SubCell"/>
</dbReference>